<evidence type="ECO:0000313" key="1">
    <source>
        <dbReference type="EMBL" id="MBC8559618.1"/>
    </source>
</evidence>
<dbReference type="EMBL" id="JACRSV010000001">
    <property type="protein sequence ID" value="MBC8559618.1"/>
    <property type="molecule type" value="Genomic_DNA"/>
</dbReference>
<proteinExistence type="predicted"/>
<name>A0A926I2J2_9FIRM</name>
<accession>A0A926I2J2</accession>
<comment type="caution">
    <text evidence="1">The sequence shown here is derived from an EMBL/GenBank/DDBJ whole genome shotgun (WGS) entry which is preliminary data.</text>
</comment>
<evidence type="ECO:0000313" key="2">
    <source>
        <dbReference type="Proteomes" id="UP000610760"/>
    </source>
</evidence>
<dbReference type="Proteomes" id="UP000610760">
    <property type="component" value="Unassembled WGS sequence"/>
</dbReference>
<reference evidence="1" key="1">
    <citation type="submission" date="2020-08" db="EMBL/GenBank/DDBJ databases">
        <title>Genome public.</title>
        <authorList>
            <person name="Liu C."/>
            <person name="Sun Q."/>
        </authorList>
    </citation>
    <scope>NUCLEOTIDE SEQUENCE</scope>
    <source>
        <strain evidence="1">NSJ-33</strain>
    </source>
</reference>
<dbReference type="AlphaFoldDB" id="A0A926I2J2"/>
<sequence length="47" mass="5194">MNRIASKERYICRSFLVSGAGEPITGRRLFKHGSGVCNIISKLIENA</sequence>
<dbReference type="RefSeq" id="WP_249294508.1">
    <property type="nucleotide sequence ID" value="NZ_JACRSV010000001.1"/>
</dbReference>
<protein>
    <submittedName>
        <fullName evidence="1">Uncharacterized protein</fullName>
    </submittedName>
</protein>
<keyword evidence="2" id="KW-1185">Reference proteome</keyword>
<organism evidence="1 2">
    <name type="scientific">Fumia xinanensis</name>
    <dbReference type="NCBI Taxonomy" id="2763659"/>
    <lineage>
        <taxon>Bacteria</taxon>
        <taxon>Bacillati</taxon>
        <taxon>Bacillota</taxon>
        <taxon>Clostridia</taxon>
        <taxon>Eubacteriales</taxon>
        <taxon>Oscillospiraceae</taxon>
        <taxon>Fumia</taxon>
    </lineage>
</organism>
<gene>
    <name evidence="1" type="ORF">H8710_05965</name>
</gene>